<dbReference type="KEGG" id="pph:Ppha_2630"/>
<dbReference type="eggNOG" id="COG2405">
    <property type="taxonomic scope" value="Bacteria"/>
</dbReference>
<dbReference type="Gene3D" id="3.40.50.1010">
    <property type="entry name" value="5'-nuclease"/>
    <property type="match status" value="1"/>
</dbReference>
<evidence type="ECO:0000313" key="2">
    <source>
        <dbReference type="Proteomes" id="UP000002724"/>
    </source>
</evidence>
<evidence type="ECO:0000313" key="1">
    <source>
        <dbReference type="EMBL" id="ACF44790.1"/>
    </source>
</evidence>
<name>B4SFW3_PELPB</name>
<gene>
    <name evidence="1" type="ordered locus">Ppha_2630</name>
</gene>
<dbReference type="Proteomes" id="UP000002724">
    <property type="component" value="Chromosome"/>
</dbReference>
<reference evidence="1 2" key="1">
    <citation type="submission" date="2008-06" db="EMBL/GenBank/DDBJ databases">
        <title>Complete sequence of Pelodictyon phaeoclathratiforme BU-1.</title>
        <authorList>
            <consortium name="US DOE Joint Genome Institute"/>
            <person name="Lucas S."/>
            <person name="Copeland A."/>
            <person name="Lapidus A."/>
            <person name="Glavina del Rio T."/>
            <person name="Dalin E."/>
            <person name="Tice H."/>
            <person name="Bruce D."/>
            <person name="Goodwin L."/>
            <person name="Pitluck S."/>
            <person name="Schmutz J."/>
            <person name="Larimer F."/>
            <person name="Land M."/>
            <person name="Hauser L."/>
            <person name="Kyrpides N."/>
            <person name="Mikhailova N."/>
            <person name="Liu Z."/>
            <person name="Li T."/>
            <person name="Zhao F."/>
            <person name="Overmann J."/>
            <person name="Bryant D.A."/>
            <person name="Richardson P."/>
        </authorList>
    </citation>
    <scope>NUCLEOTIDE SEQUENCE [LARGE SCALE GENOMIC DNA]</scope>
    <source>
        <strain evidence="2">DSM 5477 / BU-1</strain>
    </source>
</reference>
<organism evidence="1 2">
    <name type="scientific">Pelodictyon phaeoclathratiforme (strain DSM 5477 / BU-1)</name>
    <dbReference type="NCBI Taxonomy" id="324925"/>
    <lineage>
        <taxon>Bacteria</taxon>
        <taxon>Pseudomonadati</taxon>
        <taxon>Chlorobiota</taxon>
        <taxon>Chlorobiia</taxon>
        <taxon>Chlorobiales</taxon>
        <taxon>Chlorobiaceae</taxon>
        <taxon>Chlorobium/Pelodictyon group</taxon>
        <taxon>Pelodictyon</taxon>
    </lineage>
</organism>
<accession>B4SFW3</accession>
<dbReference type="STRING" id="324925.Ppha_2630"/>
<dbReference type="InterPro" id="IPR021799">
    <property type="entry name" value="PIN-like_prokaryotic"/>
</dbReference>
<dbReference type="HOGENOM" id="CLU_131358_1_0_10"/>
<dbReference type="InterPro" id="IPR029060">
    <property type="entry name" value="PIN-like_dom_sf"/>
</dbReference>
<dbReference type="AlphaFoldDB" id="B4SFW3"/>
<proteinExistence type="predicted"/>
<keyword evidence="2" id="KW-1185">Reference proteome</keyword>
<protein>
    <recommendedName>
        <fullName evidence="3">DUF3368 domain-containing protein</fullName>
    </recommendedName>
</protein>
<sequence>MLLISDANILIDMESGDLLERLFQLPIRIAIPDILYREEIEPGTPGLELIGLCLLEITGEYVAYAVNLLKKYGKGPSHNDYLALALAKQEGCPLLTGDKQLRKVALSEEVSTMGTIWLLRTMVEHNIVTVQQTLDAIEKMRTAGRRLPWSEAERILLNLL</sequence>
<dbReference type="SUPFAM" id="SSF88723">
    <property type="entry name" value="PIN domain-like"/>
    <property type="match status" value="1"/>
</dbReference>
<dbReference type="EMBL" id="CP001110">
    <property type="protein sequence ID" value="ACF44790.1"/>
    <property type="molecule type" value="Genomic_DNA"/>
</dbReference>
<evidence type="ECO:0008006" key="3">
    <source>
        <dbReference type="Google" id="ProtNLM"/>
    </source>
</evidence>
<dbReference type="CDD" id="cd18685">
    <property type="entry name" value="PIN_VapC-like"/>
    <property type="match status" value="1"/>
</dbReference>
<dbReference type="Pfam" id="PF11848">
    <property type="entry name" value="DUF3368"/>
    <property type="match status" value="1"/>
</dbReference>